<protein>
    <submittedName>
        <fullName evidence="1">Uncharacterized protein</fullName>
    </submittedName>
</protein>
<evidence type="ECO:0000313" key="2">
    <source>
        <dbReference type="Proteomes" id="UP000634136"/>
    </source>
</evidence>
<gene>
    <name evidence="1" type="ORF">G2W53_036532</name>
</gene>
<evidence type="ECO:0000313" key="1">
    <source>
        <dbReference type="EMBL" id="KAF7809789.1"/>
    </source>
</evidence>
<name>A0A834T541_9FABA</name>
<sequence length="22" mass="2523">MAMLSIPQQLCQSLLKLAEKYN</sequence>
<dbReference type="Proteomes" id="UP000634136">
    <property type="component" value="Unassembled WGS sequence"/>
</dbReference>
<proteinExistence type="predicted"/>
<comment type="caution">
    <text evidence="1">The sequence shown here is derived from an EMBL/GenBank/DDBJ whole genome shotgun (WGS) entry which is preliminary data.</text>
</comment>
<keyword evidence="2" id="KW-1185">Reference proteome</keyword>
<reference evidence="1" key="1">
    <citation type="submission" date="2020-09" db="EMBL/GenBank/DDBJ databases">
        <title>Genome-Enabled Discovery of Anthraquinone Biosynthesis in Senna tora.</title>
        <authorList>
            <person name="Kang S.-H."/>
            <person name="Pandey R.P."/>
            <person name="Lee C.-M."/>
            <person name="Sim J.-S."/>
            <person name="Jeong J.-T."/>
            <person name="Choi B.-S."/>
            <person name="Jung M."/>
            <person name="Ginzburg D."/>
            <person name="Zhao K."/>
            <person name="Won S.Y."/>
            <person name="Oh T.-J."/>
            <person name="Yu Y."/>
            <person name="Kim N.-H."/>
            <person name="Lee O.R."/>
            <person name="Lee T.-H."/>
            <person name="Bashyal P."/>
            <person name="Kim T.-S."/>
            <person name="Lee W.-H."/>
            <person name="Kawkins C."/>
            <person name="Kim C.-K."/>
            <person name="Kim J.S."/>
            <person name="Ahn B.O."/>
            <person name="Rhee S.Y."/>
            <person name="Sohng J.K."/>
        </authorList>
    </citation>
    <scope>NUCLEOTIDE SEQUENCE</scope>
    <source>
        <tissue evidence="1">Leaf</tissue>
    </source>
</reference>
<dbReference type="EMBL" id="JAAIUW010000011">
    <property type="protein sequence ID" value="KAF7809789.1"/>
    <property type="molecule type" value="Genomic_DNA"/>
</dbReference>
<dbReference type="AlphaFoldDB" id="A0A834T541"/>
<organism evidence="1 2">
    <name type="scientific">Senna tora</name>
    <dbReference type="NCBI Taxonomy" id="362788"/>
    <lineage>
        <taxon>Eukaryota</taxon>
        <taxon>Viridiplantae</taxon>
        <taxon>Streptophyta</taxon>
        <taxon>Embryophyta</taxon>
        <taxon>Tracheophyta</taxon>
        <taxon>Spermatophyta</taxon>
        <taxon>Magnoliopsida</taxon>
        <taxon>eudicotyledons</taxon>
        <taxon>Gunneridae</taxon>
        <taxon>Pentapetalae</taxon>
        <taxon>rosids</taxon>
        <taxon>fabids</taxon>
        <taxon>Fabales</taxon>
        <taxon>Fabaceae</taxon>
        <taxon>Caesalpinioideae</taxon>
        <taxon>Cassia clade</taxon>
        <taxon>Senna</taxon>
    </lineage>
</organism>
<accession>A0A834T541</accession>